<dbReference type="Proteomes" id="UP000596660">
    <property type="component" value="Unplaced"/>
</dbReference>
<dbReference type="InterPro" id="IPR032675">
    <property type="entry name" value="LRR_dom_sf"/>
</dbReference>
<keyword evidence="9" id="KW-0325">Glycoprotein</keyword>
<keyword evidence="6" id="KW-0677">Repeat</keyword>
<dbReference type="EnsemblPlants" id="AUR62003142-RA">
    <property type="protein sequence ID" value="AUR62003142-RA:cds"/>
    <property type="gene ID" value="AUR62003142"/>
</dbReference>
<keyword evidence="5" id="KW-0732">Signal</keyword>
<dbReference type="Gene3D" id="3.80.10.10">
    <property type="entry name" value="Ribonuclease Inhibitor"/>
    <property type="match status" value="1"/>
</dbReference>
<proteinExistence type="inferred from homology"/>
<evidence type="ECO:0000256" key="10">
    <source>
        <dbReference type="SAM" id="Phobius"/>
    </source>
</evidence>
<evidence type="ECO:0000256" key="1">
    <source>
        <dbReference type="ARBA" id="ARBA00004479"/>
    </source>
</evidence>
<comment type="similarity">
    <text evidence="2">Belongs to the RLP family.</text>
</comment>
<evidence type="ECO:0000256" key="5">
    <source>
        <dbReference type="ARBA" id="ARBA00022729"/>
    </source>
</evidence>
<comment type="subcellular location">
    <subcellularLocation>
        <location evidence="1">Membrane</location>
        <topology evidence="1">Single-pass type I membrane protein</topology>
    </subcellularLocation>
</comment>
<evidence type="ECO:0000256" key="6">
    <source>
        <dbReference type="ARBA" id="ARBA00022737"/>
    </source>
</evidence>
<dbReference type="OMA" id="CKNANNG"/>
<keyword evidence="3" id="KW-0433">Leucine-rich repeat</keyword>
<evidence type="ECO:0000256" key="8">
    <source>
        <dbReference type="ARBA" id="ARBA00023136"/>
    </source>
</evidence>
<accession>A0A803KVT4</accession>
<dbReference type="Gramene" id="AUR62003142-RA">
    <property type="protein sequence ID" value="AUR62003142-RA:cds"/>
    <property type="gene ID" value="AUR62003142"/>
</dbReference>
<evidence type="ECO:0000256" key="3">
    <source>
        <dbReference type="ARBA" id="ARBA00022614"/>
    </source>
</evidence>
<dbReference type="PANTHER" id="PTHR48063:SF35">
    <property type="entry name" value="RECEPTOR-LIKE PROTEIN 12"/>
    <property type="match status" value="1"/>
</dbReference>
<dbReference type="InterPro" id="IPR046956">
    <property type="entry name" value="RLP23-like"/>
</dbReference>
<feature type="transmembrane region" description="Helical" evidence="10">
    <location>
        <begin position="145"/>
        <end position="168"/>
    </location>
</feature>
<reference evidence="11" key="1">
    <citation type="journal article" date="2017" name="Nature">
        <title>The genome of Chenopodium quinoa.</title>
        <authorList>
            <person name="Jarvis D.E."/>
            <person name="Ho Y.S."/>
            <person name="Lightfoot D.J."/>
            <person name="Schmoeckel S.M."/>
            <person name="Li B."/>
            <person name="Borm T.J.A."/>
            <person name="Ohyanagi H."/>
            <person name="Mineta K."/>
            <person name="Michell C.T."/>
            <person name="Saber N."/>
            <person name="Kharbatia N.M."/>
            <person name="Rupper R.R."/>
            <person name="Sharp A.R."/>
            <person name="Dally N."/>
            <person name="Boughton B.A."/>
            <person name="Woo Y.H."/>
            <person name="Gao G."/>
            <person name="Schijlen E.G.W.M."/>
            <person name="Guo X."/>
            <person name="Momin A.A."/>
            <person name="Negrao S."/>
            <person name="Al-Babili S."/>
            <person name="Gehring C."/>
            <person name="Roessner U."/>
            <person name="Jung C."/>
            <person name="Murphy K."/>
            <person name="Arold S.T."/>
            <person name="Gojobori T."/>
            <person name="van der Linden C.G."/>
            <person name="van Loo E.N."/>
            <person name="Jellen E.N."/>
            <person name="Maughan P.J."/>
            <person name="Tester M."/>
        </authorList>
    </citation>
    <scope>NUCLEOTIDE SEQUENCE [LARGE SCALE GENOMIC DNA]</scope>
    <source>
        <strain evidence="11">cv. PI 614886</strain>
    </source>
</reference>
<name>A0A803KVT4_CHEQI</name>
<dbReference type="PANTHER" id="PTHR48063">
    <property type="entry name" value="LRR RECEPTOR-LIKE KINASE"/>
    <property type="match status" value="1"/>
</dbReference>
<evidence type="ECO:0000256" key="9">
    <source>
        <dbReference type="ARBA" id="ARBA00023180"/>
    </source>
</evidence>
<keyword evidence="4 10" id="KW-0812">Transmembrane</keyword>
<dbReference type="AlphaFoldDB" id="A0A803KVT4"/>
<keyword evidence="8 10" id="KW-0472">Membrane</keyword>
<evidence type="ECO:0000313" key="12">
    <source>
        <dbReference type="Proteomes" id="UP000596660"/>
    </source>
</evidence>
<keyword evidence="12" id="KW-1185">Reference proteome</keyword>
<protein>
    <submittedName>
        <fullName evidence="11">Uncharacterized protein</fullName>
    </submittedName>
</protein>
<dbReference type="GO" id="GO:0016020">
    <property type="term" value="C:membrane"/>
    <property type="evidence" value="ECO:0007669"/>
    <property type="project" value="UniProtKB-SubCell"/>
</dbReference>
<evidence type="ECO:0000256" key="2">
    <source>
        <dbReference type="ARBA" id="ARBA00009592"/>
    </source>
</evidence>
<evidence type="ECO:0000256" key="7">
    <source>
        <dbReference type="ARBA" id="ARBA00022989"/>
    </source>
</evidence>
<reference evidence="11" key="2">
    <citation type="submission" date="2021-03" db="UniProtKB">
        <authorList>
            <consortium name="EnsemblPlants"/>
        </authorList>
    </citation>
    <scope>IDENTIFICATION</scope>
</reference>
<sequence>MMVGTVFSIIDFSNNFFHGELPKELGNLNGLIVLNLSHNSFSGKIPLSFGNLSQIQSLDLSCNALSDKIPPQLANLNFLEYLNLSFNKLSGRIPTSTQLQSFNASSYQGNQGLYGPPLTPIPRIQVNSDSSSQDSDWISKSTFEWMLMGAEVGFPVGITVILGPLLYIKRYREWYCNFLHILVMKILRKEGHARRRRRARQHNRDQRQRR</sequence>
<evidence type="ECO:0000313" key="11">
    <source>
        <dbReference type="EnsemblPlants" id="AUR62003142-RA:cds"/>
    </source>
</evidence>
<dbReference type="SUPFAM" id="SSF52058">
    <property type="entry name" value="L domain-like"/>
    <property type="match status" value="1"/>
</dbReference>
<keyword evidence="7 10" id="KW-1133">Transmembrane helix</keyword>
<dbReference type="Pfam" id="PF00560">
    <property type="entry name" value="LRR_1"/>
    <property type="match status" value="4"/>
</dbReference>
<evidence type="ECO:0000256" key="4">
    <source>
        <dbReference type="ARBA" id="ARBA00022692"/>
    </source>
</evidence>
<dbReference type="FunFam" id="3.80.10.10:FF:000111">
    <property type="entry name" value="LRR receptor-like serine/threonine-protein kinase ERECTA"/>
    <property type="match status" value="1"/>
</dbReference>
<dbReference type="InterPro" id="IPR001611">
    <property type="entry name" value="Leu-rich_rpt"/>
</dbReference>
<organism evidence="11 12">
    <name type="scientific">Chenopodium quinoa</name>
    <name type="common">Quinoa</name>
    <dbReference type="NCBI Taxonomy" id="63459"/>
    <lineage>
        <taxon>Eukaryota</taxon>
        <taxon>Viridiplantae</taxon>
        <taxon>Streptophyta</taxon>
        <taxon>Embryophyta</taxon>
        <taxon>Tracheophyta</taxon>
        <taxon>Spermatophyta</taxon>
        <taxon>Magnoliopsida</taxon>
        <taxon>eudicotyledons</taxon>
        <taxon>Gunneridae</taxon>
        <taxon>Pentapetalae</taxon>
        <taxon>Caryophyllales</taxon>
        <taxon>Chenopodiaceae</taxon>
        <taxon>Chenopodioideae</taxon>
        <taxon>Atripliceae</taxon>
        <taxon>Chenopodium</taxon>
    </lineage>
</organism>